<dbReference type="HOGENOM" id="CLU_034095_1_0_10"/>
<dbReference type="OrthoDB" id="9766127at2"/>
<dbReference type="InterPro" id="IPR002591">
    <property type="entry name" value="Phosphodiest/P_Trfase"/>
</dbReference>
<accession>H1HJ71</accession>
<dbReference type="Proteomes" id="UP000003167">
    <property type="component" value="Unassembled WGS sequence"/>
</dbReference>
<dbReference type="RefSeq" id="WP_008563818.1">
    <property type="nucleotide sequence ID" value="NZ_JH594500.1"/>
</dbReference>
<dbReference type="SUPFAM" id="SSF53649">
    <property type="entry name" value="Alkaline phosphatase-like"/>
    <property type="match status" value="1"/>
</dbReference>
<dbReference type="CDD" id="cd16016">
    <property type="entry name" value="AP-SPAP"/>
    <property type="match status" value="1"/>
</dbReference>
<evidence type="ECO:0000313" key="2">
    <source>
        <dbReference type="Proteomes" id="UP000003167"/>
    </source>
</evidence>
<evidence type="ECO:0000313" key="1">
    <source>
        <dbReference type="EMBL" id="EHO74070.1"/>
    </source>
</evidence>
<comment type="caution">
    <text evidence="1">The sequence shown here is derived from an EMBL/GenBank/DDBJ whole genome shotgun (WGS) entry which is preliminary data.</text>
</comment>
<name>H1HJ71_9BACT</name>
<dbReference type="GO" id="GO:0004035">
    <property type="term" value="F:alkaline phosphatase activity"/>
    <property type="evidence" value="ECO:0007669"/>
    <property type="project" value="InterPro"/>
</dbReference>
<keyword evidence="2" id="KW-1185">Reference proteome</keyword>
<protein>
    <recommendedName>
        <fullName evidence="3">Type I phosphodiesterase/nucleotide pyrophosphatase</fullName>
    </recommendedName>
</protein>
<dbReference type="Gene3D" id="3.30.1360.150">
    <property type="match status" value="1"/>
</dbReference>
<dbReference type="Gene3D" id="3.40.720.10">
    <property type="entry name" value="Alkaline Phosphatase, subunit A"/>
    <property type="match status" value="1"/>
</dbReference>
<dbReference type="AlphaFoldDB" id="H1HJ71"/>
<dbReference type="InterPro" id="IPR017850">
    <property type="entry name" value="Alkaline_phosphatase_core_sf"/>
</dbReference>
<dbReference type="STRING" id="999422.HMPREF9944_00215"/>
<evidence type="ECO:0008006" key="3">
    <source>
        <dbReference type="Google" id="ProtNLM"/>
    </source>
</evidence>
<dbReference type="PATRIC" id="fig|999422.3.peg.207"/>
<proteinExistence type="predicted"/>
<gene>
    <name evidence="1" type="ORF">HMPREF9944_00215</name>
</gene>
<reference evidence="1 2" key="1">
    <citation type="submission" date="2011-12" db="EMBL/GenBank/DDBJ databases">
        <title>The Genome Sequence of Prevotella maculosa OT 289.</title>
        <authorList>
            <consortium name="The Broad Institute Genome Sequencing Platform"/>
            <person name="Earl A."/>
            <person name="Ward D."/>
            <person name="Feldgarden M."/>
            <person name="Gevers D."/>
            <person name="Izard J."/>
            <person name="Blanton J.M."/>
            <person name="Mathney J."/>
            <person name="Tanner A.C."/>
            <person name="Dewhirst F.E."/>
            <person name="Young S.K."/>
            <person name="Zeng Q."/>
            <person name="Gargeya S."/>
            <person name="Fitzgerald M."/>
            <person name="Haas B."/>
            <person name="Abouelleil A."/>
            <person name="Alvarado L."/>
            <person name="Arachchi H.M."/>
            <person name="Berlin A."/>
            <person name="Chapman S.B."/>
            <person name="Gearin G."/>
            <person name="Goldberg J."/>
            <person name="Griggs A."/>
            <person name="Gujja S."/>
            <person name="Hansen M."/>
            <person name="Heiman D."/>
            <person name="Howarth C."/>
            <person name="Larimer J."/>
            <person name="Lui A."/>
            <person name="MacDonald P.J.P."/>
            <person name="McCowen C."/>
            <person name="Montmayeur A."/>
            <person name="Murphy C."/>
            <person name="Neiman D."/>
            <person name="Pearson M."/>
            <person name="Priest M."/>
            <person name="Roberts A."/>
            <person name="Saif S."/>
            <person name="Shea T."/>
            <person name="Sisk P."/>
            <person name="Stolte C."/>
            <person name="Sykes S."/>
            <person name="Wortman J."/>
            <person name="Nusbaum C."/>
            <person name="Birren B."/>
        </authorList>
    </citation>
    <scope>NUCLEOTIDE SEQUENCE [LARGE SCALE GENOMIC DNA]</scope>
    <source>
        <strain evidence="1 2">OT 289</strain>
    </source>
</reference>
<organism evidence="1 2">
    <name type="scientific">Segatella maculosa OT 289</name>
    <dbReference type="NCBI Taxonomy" id="999422"/>
    <lineage>
        <taxon>Bacteria</taxon>
        <taxon>Pseudomonadati</taxon>
        <taxon>Bacteroidota</taxon>
        <taxon>Bacteroidia</taxon>
        <taxon>Bacteroidales</taxon>
        <taxon>Prevotellaceae</taxon>
        <taxon>Segatella</taxon>
    </lineage>
</organism>
<dbReference type="InterPro" id="IPR026263">
    <property type="entry name" value="Alkaline_phosphatase_prok"/>
</dbReference>
<dbReference type="Pfam" id="PF01663">
    <property type="entry name" value="Phosphodiest"/>
    <property type="match status" value="1"/>
</dbReference>
<sequence length="461" mass="50917">MNKYIAILIAALTSAEIQASELVPRLIVNITIDQLNTDCLDAFASLFEENGLKKMMQSGRVYETASCSFTPVTTPSSIATIATGTTPFYHGIISKHWIDRSTLRQVYCVDGNQYGYGPSHLRASTVSDEMKISTHGKSVVYSIAAGRSSAILAAGHAADNAIWYDQSQKGWKTTAYYGASPQWLNTPLAPRTINNEAIGEKAMDIVIQSRMGRDEVPDMLSVILSASIDDNEQFRNVQDASRHIYTNIDKTISKLIGGIEREIGKNNVLFVVTGTGTIDNTDNDYSLYRVPTGVFYINRTAKILNVYLNAIYGQGTYIDAAWGNQIYLNHKIIEQKRLSMHEILTRCQELLLQSSGVSDVYTSERLFSGNDNIQKILQGYNPSISGDIIIHVVPGWKLVNEDTQESYTSRSTLVQFPIIFYGAGIKAEQISTPVTVDRIAPTLCKSIHIRAPNACSSVPLF</sequence>
<dbReference type="EMBL" id="AGEK01000012">
    <property type="protein sequence ID" value="EHO74070.1"/>
    <property type="molecule type" value="Genomic_DNA"/>
</dbReference>